<evidence type="ECO:0000313" key="3">
    <source>
        <dbReference type="Proteomes" id="UP000199452"/>
    </source>
</evidence>
<dbReference type="EMBL" id="FMYP01000094">
    <property type="protein sequence ID" value="SDD16321.1"/>
    <property type="molecule type" value="Genomic_DNA"/>
</dbReference>
<feature type="non-terminal residue" evidence="2">
    <location>
        <position position="164"/>
    </location>
</feature>
<name>A0A1G6SI46_9BACT</name>
<dbReference type="RefSeq" id="WP_317039070.1">
    <property type="nucleotide sequence ID" value="NZ_FMYP01000094.1"/>
</dbReference>
<feature type="domain" description="Group II intron maturase-specific" evidence="1">
    <location>
        <begin position="35"/>
        <end position="101"/>
    </location>
</feature>
<dbReference type="STRING" id="1640674.SAMN05216323_109417"/>
<gene>
    <name evidence="2" type="ORF">SAMN05216323_109417</name>
</gene>
<reference evidence="2 3" key="1">
    <citation type="submission" date="2016-09" db="EMBL/GenBank/DDBJ databases">
        <authorList>
            <person name="Capua I."/>
            <person name="De Benedictis P."/>
            <person name="Joannis T."/>
            <person name="Lombin L.H."/>
            <person name="Cattoli G."/>
        </authorList>
    </citation>
    <scope>NUCLEOTIDE SEQUENCE [LARGE SCALE GENOMIC DNA]</scope>
    <source>
        <strain evidence="2 3">A7P-90m</strain>
    </source>
</reference>
<proteinExistence type="predicted"/>
<organism evidence="2 3">
    <name type="scientific">Williamwhitmania taraxaci</name>
    <dbReference type="NCBI Taxonomy" id="1640674"/>
    <lineage>
        <taxon>Bacteria</taxon>
        <taxon>Pseudomonadati</taxon>
        <taxon>Bacteroidota</taxon>
        <taxon>Bacteroidia</taxon>
        <taxon>Bacteroidales</taxon>
        <taxon>Williamwhitmaniaceae</taxon>
        <taxon>Williamwhitmania</taxon>
    </lineage>
</organism>
<dbReference type="InterPro" id="IPR013597">
    <property type="entry name" value="Mat_intron_G2"/>
</dbReference>
<evidence type="ECO:0000313" key="2">
    <source>
        <dbReference type="EMBL" id="SDD16321.1"/>
    </source>
</evidence>
<dbReference type="AlphaFoldDB" id="A0A1G6SI46"/>
<accession>A0A1G6SI46</accession>
<dbReference type="Pfam" id="PF08388">
    <property type="entry name" value="GIIM"/>
    <property type="match status" value="1"/>
</dbReference>
<protein>
    <submittedName>
        <fullName evidence="2">Group II intron, maturase-specific domain</fullName>
    </submittedName>
</protein>
<dbReference type="Proteomes" id="UP000199452">
    <property type="component" value="Unassembled WGS sequence"/>
</dbReference>
<evidence type="ECO:0000259" key="1">
    <source>
        <dbReference type="Pfam" id="PF08388"/>
    </source>
</evidence>
<keyword evidence="3" id="KW-1185">Reference proteome</keyword>
<sequence>MNNAKSKVCYRNQTKFLGYTIQRSGILTIAEKSHKRLKEKIRAITKRNRGVSLGQVIAELKPVLRGWLTYFQHAKCRGLLQSTDEWIRRKLRCFRLKQCKRVITLQRFLESMGVKEWQSWILALSGKGHWRKAKCPQANQAMSILWFEEQGLYNLVLKYERLTN</sequence>